<keyword evidence="4" id="KW-1185">Reference proteome</keyword>
<dbReference type="GO" id="GO:0006203">
    <property type="term" value="P:dGTP catabolic process"/>
    <property type="evidence" value="ECO:0007669"/>
    <property type="project" value="TreeGrafter"/>
</dbReference>
<dbReference type="KEGG" id="ccho:CCHOA_03675"/>
<dbReference type="EC" id="3.6.1.1" evidence="3"/>
<evidence type="ECO:0000256" key="1">
    <source>
        <dbReference type="SAM" id="MobiDB-lite"/>
    </source>
</evidence>
<dbReference type="GO" id="GO:0004427">
    <property type="term" value="F:inorganic diphosphate phosphatase activity"/>
    <property type="evidence" value="ECO:0007669"/>
    <property type="project" value="UniProtKB-EC"/>
</dbReference>
<dbReference type="GO" id="GO:0046076">
    <property type="term" value="P:dTTP catabolic process"/>
    <property type="evidence" value="ECO:0007669"/>
    <property type="project" value="TreeGrafter"/>
</dbReference>
<keyword evidence="3" id="KW-0378">Hydrolase</keyword>
<dbReference type="InterPro" id="IPR004518">
    <property type="entry name" value="MazG-like_dom"/>
</dbReference>
<protein>
    <submittedName>
        <fullName evidence="3">Nucleoside triphosphate pyrophosphohydrolase/pyrophosphatase MazG</fullName>
        <ecNumber evidence="3">3.6.1.1</ecNumber>
    </submittedName>
</protein>
<feature type="region of interest" description="Disordered" evidence="1">
    <location>
        <begin position="80"/>
        <end position="102"/>
    </location>
</feature>
<dbReference type="GO" id="GO:0046081">
    <property type="term" value="P:dUTP catabolic process"/>
    <property type="evidence" value="ECO:0007669"/>
    <property type="project" value="TreeGrafter"/>
</dbReference>
<gene>
    <name evidence="3" type="primary">mazG</name>
    <name evidence="3" type="ORF">CCHOA_03675</name>
</gene>
<dbReference type="SUPFAM" id="SSF101386">
    <property type="entry name" value="all-alpha NTP pyrophosphatases"/>
    <property type="match status" value="1"/>
</dbReference>
<evidence type="ECO:0000259" key="2">
    <source>
        <dbReference type="Pfam" id="PF03819"/>
    </source>
</evidence>
<feature type="domain" description="NTP pyrophosphohydrolase MazG-like" evidence="2">
    <location>
        <begin position="161"/>
        <end position="240"/>
    </location>
</feature>
<dbReference type="PANTHER" id="PTHR30522:SF0">
    <property type="entry name" value="NUCLEOSIDE TRIPHOSPHATE PYROPHOSPHOHYDROLASE"/>
    <property type="match status" value="1"/>
</dbReference>
<dbReference type="GO" id="GO:0046061">
    <property type="term" value="P:dATP catabolic process"/>
    <property type="evidence" value="ECO:0007669"/>
    <property type="project" value="TreeGrafter"/>
</dbReference>
<dbReference type="Gene3D" id="1.10.287.1080">
    <property type="entry name" value="MazG-like"/>
    <property type="match status" value="1"/>
</dbReference>
<dbReference type="GO" id="GO:0047429">
    <property type="term" value="F:nucleoside triphosphate diphosphatase activity"/>
    <property type="evidence" value="ECO:0007669"/>
    <property type="project" value="TreeGrafter"/>
</dbReference>
<sequence length="263" mass="28475">MLFTIAEDETTLPIACLEACLGRSVILDQRLSRLAPLVTPLADNLVISPSAALTPLAAAPATESAVAADTVIICGESTGTRASTANNTPQQAVAASPSSSRGSTFQQQVSHHMVCDYRDAATAGEDPSCEVGDPQHWCCPAAQAVAVMARAHTIGGWEQQQTHRSLIPYLQEETGELIAAITQLVEQDPATEQDLAGELADLLLQVLFHAEITRRRGEANFFTLCELFIEKLRTRAPYLFDGTSHRVDPDIQDAIWQEAKQRR</sequence>
<reference evidence="3 4" key="1">
    <citation type="submission" date="2018-11" db="EMBL/GenBank/DDBJ databases">
        <authorList>
            <person name="Kleinhagauer T."/>
            <person name="Glaeser S.P."/>
            <person name="Spergser J."/>
            <person name="Ruckert C."/>
            <person name="Kaempfer P."/>
            <person name="Busse H.-J."/>
        </authorList>
    </citation>
    <scope>NUCLEOTIDE SEQUENCE [LARGE SCALE GENOMIC DNA]</scope>
    <source>
        <strain evidence="3 4">200CH</strain>
    </source>
</reference>
<dbReference type="Pfam" id="PF03819">
    <property type="entry name" value="MazG"/>
    <property type="match status" value="1"/>
</dbReference>
<dbReference type="CDD" id="cd11528">
    <property type="entry name" value="NTP-PPase_MazG_Nterm"/>
    <property type="match status" value="1"/>
</dbReference>
<dbReference type="AlphaFoldDB" id="A0A3G6J4X9"/>
<feature type="compositionally biased region" description="Low complexity" evidence="1">
    <location>
        <begin position="89"/>
        <end position="100"/>
    </location>
</feature>
<dbReference type="EMBL" id="CP033896">
    <property type="protein sequence ID" value="AZA13145.1"/>
    <property type="molecule type" value="Genomic_DNA"/>
</dbReference>
<dbReference type="Proteomes" id="UP000269019">
    <property type="component" value="Chromosome"/>
</dbReference>
<dbReference type="InterPro" id="IPR011551">
    <property type="entry name" value="NTP_PyrPHydrolase_MazG"/>
</dbReference>
<dbReference type="PANTHER" id="PTHR30522">
    <property type="entry name" value="NUCLEOSIDE TRIPHOSPHATE PYROPHOSPHOHYDROLASE"/>
    <property type="match status" value="1"/>
</dbReference>
<accession>A0A3G6J4X9</accession>
<proteinExistence type="predicted"/>
<dbReference type="InterPro" id="IPR048015">
    <property type="entry name" value="NTP-PPase_MazG-like_N"/>
</dbReference>
<evidence type="ECO:0000313" key="4">
    <source>
        <dbReference type="Proteomes" id="UP000269019"/>
    </source>
</evidence>
<organism evidence="3 4">
    <name type="scientific">Corynebacterium choanae</name>
    <dbReference type="NCBI Taxonomy" id="1862358"/>
    <lineage>
        <taxon>Bacteria</taxon>
        <taxon>Bacillati</taxon>
        <taxon>Actinomycetota</taxon>
        <taxon>Actinomycetes</taxon>
        <taxon>Mycobacteriales</taxon>
        <taxon>Corynebacteriaceae</taxon>
        <taxon>Corynebacterium</taxon>
    </lineage>
</organism>
<name>A0A3G6J4X9_9CORY</name>
<dbReference type="GO" id="GO:0046047">
    <property type="term" value="P:TTP catabolic process"/>
    <property type="evidence" value="ECO:0007669"/>
    <property type="project" value="TreeGrafter"/>
</dbReference>
<evidence type="ECO:0000313" key="3">
    <source>
        <dbReference type="EMBL" id="AZA13145.1"/>
    </source>
</evidence>
<dbReference type="GO" id="GO:0046052">
    <property type="term" value="P:UTP catabolic process"/>
    <property type="evidence" value="ECO:0007669"/>
    <property type="project" value="TreeGrafter"/>
</dbReference>